<organism evidence="1 2">
    <name type="scientific">Microseira wollei NIES-4236</name>
    <dbReference type="NCBI Taxonomy" id="2530354"/>
    <lineage>
        <taxon>Bacteria</taxon>
        <taxon>Bacillati</taxon>
        <taxon>Cyanobacteriota</taxon>
        <taxon>Cyanophyceae</taxon>
        <taxon>Oscillatoriophycideae</taxon>
        <taxon>Aerosakkonematales</taxon>
        <taxon>Aerosakkonemataceae</taxon>
        <taxon>Microseira</taxon>
    </lineage>
</organism>
<dbReference type="Proteomes" id="UP001050975">
    <property type="component" value="Unassembled WGS sequence"/>
</dbReference>
<reference evidence="1" key="1">
    <citation type="submission" date="2019-10" db="EMBL/GenBank/DDBJ databases">
        <title>Draft genome sequece of Microseira wollei NIES-4236.</title>
        <authorList>
            <person name="Yamaguchi H."/>
            <person name="Suzuki S."/>
            <person name="Kawachi M."/>
        </authorList>
    </citation>
    <scope>NUCLEOTIDE SEQUENCE</scope>
    <source>
        <strain evidence="1">NIES-4236</strain>
    </source>
</reference>
<comment type="caution">
    <text evidence="1">The sequence shown here is derived from an EMBL/GenBank/DDBJ whole genome shotgun (WGS) entry which is preliminary data.</text>
</comment>
<dbReference type="Pfam" id="PF12322">
    <property type="entry name" value="T4_baseplate"/>
    <property type="match status" value="1"/>
</dbReference>
<dbReference type="InterPro" id="IPR024364">
    <property type="entry name" value="Baseplate_phage_T4-like"/>
</dbReference>
<proteinExistence type="predicted"/>
<evidence type="ECO:0008006" key="3">
    <source>
        <dbReference type="Google" id="ProtNLM"/>
    </source>
</evidence>
<keyword evidence="2" id="KW-1185">Reference proteome</keyword>
<sequence>MRSLSASDILQIWELGLCQHPLQRAVTILTVAFPEMSAEEVASLTIGERDGYLLRLREWTFGTGMKGFAACPQCSDRLEFTLDVADIRVGDNQPIESEYRLSYGEIELQFRLPNSRDLAAIASCNNPIIAQQRLIQRCVLQAKQDGAILGTNELSEEAIAQLAKQMAKCDPQAEIMLDFTCPGCNYQWQTLFDITAFFWSEIAAFAKRLLREVHTLAKAYGWREADILAMSHQRRQFYLEMVGL</sequence>
<evidence type="ECO:0000313" key="1">
    <source>
        <dbReference type="EMBL" id="GET39207.1"/>
    </source>
</evidence>
<accession>A0AAV3XIE5</accession>
<dbReference type="AlphaFoldDB" id="A0AAV3XIE5"/>
<protein>
    <recommendedName>
        <fullName evidence="3">Phage baseplate protein</fullName>
    </recommendedName>
</protein>
<name>A0AAV3XIE5_9CYAN</name>
<dbReference type="RefSeq" id="WP_226584313.1">
    <property type="nucleotide sequence ID" value="NZ_BLAY01000061.1"/>
</dbReference>
<dbReference type="EMBL" id="BLAY01000061">
    <property type="protein sequence ID" value="GET39207.1"/>
    <property type="molecule type" value="Genomic_DNA"/>
</dbReference>
<evidence type="ECO:0000313" key="2">
    <source>
        <dbReference type="Proteomes" id="UP001050975"/>
    </source>
</evidence>
<gene>
    <name evidence="1" type="ORF">MiSe_39710</name>
</gene>